<keyword evidence="1" id="KW-0732">Signal</keyword>
<feature type="signal peptide" evidence="1">
    <location>
        <begin position="1"/>
        <end position="30"/>
    </location>
</feature>
<dbReference type="RefSeq" id="WP_170194163.1">
    <property type="nucleotide sequence ID" value="NZ_JABBNB010000009.1"/>
</dbReference>
<comment type="caution">
    <text evidence="3">The sequence shown here is derived from an EMBL/GenBank/DDBJ whole genome shotgun (WGS) entry which is preliminary data.</text>
</comment>
<sequence>MRLTRTAVAGLVTIGLALTTVTVVAPSAQASPCNATGLVGGDFGSTGSSGSSDIGLGSLDFGSYHAGGKKPQMPLVKLTSGPSQTVSWVTGPRSPAKTDARFSITSTDVGVPWDNGSGQVLMAFGDTWGRCQGAMVWRHNTMLRSNGDSDLSKGITFRDPQVGNIFSGASVTPAHPTFAQPMVNAVGVRNIEVGMIPTAGIAVNGVQYVSFMSIHNWGPPGRWVTNYSVLAASRDNGQHWAVDWNTARSNYELNIPGNSHFRTGQGRFQVSAFLRVGGWVYQYGTPNGRFGATFLSRVPASQIADIDAYEYYSGGVNGGWSRDSSTAGRVVREPVSEMSVAYNDYLKKYVMLSAIGLDVVLRTSPAPTGPWSNPRVIVSGAQTGGLYAPYIHPRSHGQMLYFVASRWEDYNVMLLRTDLSKVR</sequence>
<dbReference type="InterPro" id="IPR025442">
    <property type="entry name" value="DUF4185"/>
</dbReference>
<evidence type="ECO:0000313" key="3">
    <source>
        <dbReference type="EMBL" id="NMO01651.1"/>
    </source>
</evidence>
<accession>A0A848KZM6</accession>
<dbReference type="Pfam" id="PF13810">
    <property type="entry name" value="DUF4185"/>
    <property type="match status" value="1"/>
</dbReference>
<feature type="chain" id="PRO_5032663200" evidence="1">
    <location>
        <begin position="31"/>
        <end position="423"/>
    </location>
</feature>
<organism evidence="3 4">
    <name type="scientific">Gordonia asplenii</name>
    <dbReference type="NCBI Taxonomy" id="2725283"/>
    <lineage>
        <taxon>Bacteria</taxon>
        <taxon>Bacillati</taxon>
        <taxon>Actinomycetota</taxon>
        <taxon>Actinomycetes</taxon>
        <taxon>Mycobacteriales</taxon>
        <taxon>Gordoniaceae</taxon>
        <taxon>Gordonia</taxon>
    </lineage>
</organism>
<protein>
    <submittedName>
        <fullName evidence="3">DUF4185 domain-containing protein</fullName>
    </submittedName>
</protein>
<reference evidence="3 4" key="1">
    <citation type="submission" date="2020-04" db="EMBL/GenBank/DDBJ databases">
        <title>Gordonia sp. nov. TBRC 11910.</title>
        <authorList>
            <person name="Suriyachadkun C."/>
        </authorList>
    </citation>
    <scope>NUCLEOTIDE SEQUENCE [LARGE SCALE GENOMIC DNA]</scope>
    <source>
        <strain evidence="3 4">TBRC 11910</strain>
    </source>
</reference>
<dbReference type="AlphaFoldDB" id="A0A848KZM6"/>
<dbReference type="EMBL" id="JABBNB010000009">
    <property type="protein sequence ID" value="NMO01651.1"/>
    <property type="molecule type" value="Genomic_DNA"/>
</dbReference>
<gene>
    <name evidence="3" type="ORF">HH308_10545</name>
</gene>
<dbReference type="Proteomes" id="UP000550729">
    <property type="component" value="Unassembled WGS sequence"/>
</dbReference>
<name>A0A848KZM6_9ACTN</name>
<keyword evidence="4" id="KW-1185">Reference proteome</keyword>
<evidence type="ECO:0000259" key="2">
    <source>
        <dbReference type="Pfam" id="PF13810"/>
    </source>
</evidence>
<proteinExistence type="predicted"/>
<evidence type="ECO:0000313" key="4">
    <source>
        <dbReference type="Proteomes" id="UP000550729"/>
    </source>
</evidence>
<feature type="domain" description="DUF4185" evidence="2">
    <location>
        <begin position="94"/>
        <end position="416"/>
    </location>
</feature>
<evidence type="ECO:0000256" key="1">
    <source>
        <dbReference type="SAM" id="SignalP"/>
    </source>
</evidence>